<reference evidence="2" key="2">
    <citation type="submission" date="2005-04" db="EMBL/GenBank/DDBJ databases">
        <authorList>
            <person name="Buell C.R."/>
            <person name="Wing R.A."/>
            <person name="McCombie W.A."/>
            <person name="Ouyang S."/>
        </authorList>
    </citation>
    <scope>NUCLEOTIDE SEQUENCE</scope>
</reference>
<dbReference type="EMBL" id="DP000011">
    <property type="protein sequence ID" value="ABA96090.1"/>
    <property type="molecule type" value="Genomic_DNA"/>
</dbReference>
<organism evidence="2">
    <name type="scientific">Oryza sativa subsp. japonica</name>
    <name type="common">Rice</name>
    <dbReference type="NCBI Taxonomy" id="39947"/>
    <lineage>
        <taxon>Eukaryota</taxon>
        <taxon>Viridiplantae</taxon>
        <taxon>Streptophyta</taxon>
        <taxon>Embryophyta</taxon>
        <taxon>Tracheophyta</taxon>
        <taxon>Spermatophyta</taxon>
        <taxon>Magnoliopsida</taxon>
        <taxon>Liliopsida</taxon>
        <taxon>Poales</taxon>
        <taxon>Poaceae</taxon>
        <taxon>BOP clade</taxon>
        <taxon>Oryzoideae</taxon>
        <taxon>Oryzeae</taxon>
        <taxon>Oryzinae</taxon>
        <taxon>Oryza</taxon>
        <taxon>Oryza sativa</taxon>
    </lineage>
</organism>
<proteinExistence type="predicted"/>
<evidence type="ECO:0000256" key="1">
    <source>
        <dbReference type="SAM" id="MobiDB-lite"/>
    </source>
</evidence>
<reference evidence="2" key="3">
    <citation type="submission" date="2006-01" db="EMBL/GenBank/DDBJ databases">
        <authorList>
            <person name="Buell R."/>
        </authorList>
    </citation>
    <scope>NUCLEOTIDE SEQUENCE</scope>
</reference>
<sequence length="120" mass="12426">MTIAAGLEKGDGSRRRGGMEGPTVGAPRGGWTGWCGGLRAKRRAGCGRGRCCGAGGGDGDIGWHSNGAAGAAGVGADETEGEAARATVFRRNSGDAAAWPGKRMVLLCWERQRRRQPTDR</sequence>
<feature type="compositionally biased region" description="Basic and acidic residues" evidence="1">
    <location>
        <begin position="8"/>
        <end position="18"/>
    </location>
</feature>
<protein>
    <submittedName>
        <fullName evidence="2">Uncharacterized protein</fullName>
    </submittedName>
</protein>
<reference evidence="2" key="1">
    <citation type="journal article" date="2005" name="BMC Biol.">
        <title>The sequence of rice chromosomes 11 and 12, rich in disease resistance genes and recent gene duplications.</title>
        <authorList>
            <consortium name="The rice chromosomes 11 and 12 sequencing consortia"/>
        </authorList>
    </citation>
    <scope>NUCLEOTIDE SEQUENCE [LARGE SCALE GENOMIC DNA]</scope>
</reference>
<dbReference type="AlphaFoldDB" id="Q2QW99"/>
<feature type="region of interest" description="Disordered" evidence="1">
    <location>
        <begin position="1"/>
        <end position="32"/>
    </location>
</feature>
<gene>
    <name evidence="2" type="ordered locus">LOC_Os12g10080</name>
</gene>
<name>Q2QW99_ORYSJ</name>
<evidence type="ECO:0000313" key="2">
    <source>
        <dbReference type="EMBL" id="ABA96090.1"/>
    </source>
</evidence>
<accession>Q2QW99</accession>